<dbReference type="GO" id="GO:0005615">
    <property type="term" value="C:extracellular space"/>
    <property type="evidence" value="ECO:0007669"/>
    <property type="project" value="TreeGrafter"/>
</dbReference>
<evidence type="ECO:0000259" key="4">
    <source>
        <dbReference type="PROSITE" id="PS51842"/>
    </source>
</evidence>
<feature type="domain" description="IF rod" evidence="4">
    <location>
        <begin position="1"/>
        <end position="109"/>
    </location>
</feature>
<dbReference type="GO" id="GO:0045095">
    <property type="term" value="C:keratin filament"/>
    <property type="evidence" value="ECO:0007669"/>
    <property type="project" value="TreeGrafter"/>
</dbReference>
<organism evidence="5 6">
    <name type="scientific">Athene cunicularia</name>
    <name type="common">Burrowing owl</name>
    <name type="synonym">Speotyto cunicularia</name>
    <dbReference type="NCBI Taxonomy" id="194338"/>
    <lineage>
        <taxon>Eukaryota</taxon>
        <taxon>Metazoa</taxon>
        <taxon>Chordata</taxon>
        <taxon>Craniata</taxon>
        <taxon>Vertebrata</taxon>
        <taxon>Euteleostomi</taxon>
        <taxon>Archelosauria</taxon>
        <taxon>Archosauria</taxon>
        <taxon>Dinosauria</taxon>
        <taxon>Saurischia</taxon>
        <taxon>Theropoda</taxon>
        <taxon>Coelurosauria</taxon>
        <taxon>Aves</taxon>
        <taxon>Neognathae</taxon>
        <taxon>Neoaves</taxon>
        <taxon>Telluraves</taxon>
        <taxon>Strigiformes</taxon>
        <taxon>Strigidae</taxon>
        <taxon>Athene</taxon>
    </lineage>
</organism>
<proteinExistence type="predicted"/>
<dbReference type="PANTHER" id="PTHR45616:SF39">
    <property type="entry name" value="KERATIN, TYPE II CYTOSKELETAL 6A-RELATED"/>
    <property type="match status" value="1"/>
</dbReference>
<evidence type="ECO:0000256" key="1">
    <source>
        <dbReference type="ARBA" id="ARBA00022754"/>
    </source>
</evidence>
<reference evidence="5" key="1">
    <citation type="submission" date="2025-08" db="UniProtKB">
        <authorList>
            <consortium name="Ensembl"/>
        </authorList>
    </citation>
    <scope>IDENTIFICATION</scope>
</reference>
<dbReference type="Pfam" id="PF00038">
    <property type="entry name" value="Filament"/>
    <property type="match status" value="1"/>
</dbReference>
<evidence type="ECO:0000256" key="3">
    <source>
        <dbReference type="SAM" id="Coils"/>
    </source>
</evidence>
<reference evidence="5" key="2">
    <citation type="submission" date="2025-09" db="UniProtKB">
        <authorList>
            <consortium name="Ensembl"/>
        </authorList>
    </citation>
    <scope>IDENTIFICATION</scope>
</reference>
<dbReference type="PANTHER" id="PTHR45616">
    <property type="entry name" value="GATA-TYPE DOMAIN-CONTAINING PROTEIN"/>
    <property type="match status" value="1"/>
</dbReference>
<dbReference type="Proteomes" id="UP000472269">
    <property type="component" value="Unplaced"/>
</dbReference>
<name>A0A663N6S2_ATHCN</name>
<dbReference type="Ensembl" id="ENSACUT00000021959.1">
    <property type="protein sequence ID" value="ENSACUP00000020605.1"/>
    <property type="gene ID" value="ENSACUG00000013750.1"/>
</dbReference>
<evidence type="ECO:0000313" key="6">
    <source>
        <dbReference type="Proteomes" id="UP000472269"/>
    </source>
</evidence>
<keyword evidence="6" id="KW-1185">Reference proteome</keyword>
<dbReference type="PROSITE" id="PS51842">
    <property type="entry name" value="IF_ROD_2"/>
    <property type="match status" value="1"/>
</dbReference>
<dbReference type="SUPFAM" id="SSF64593">
    <property type="entry name" value="Intermediate filament protein, coiled coil region"/>
    <property type="match status" value="1"/>
</dbReference>
<accession>A0A663N6S2</accession>
<evidence type="ECO:0000313" key="5">
    <source>
        <dbReference type="Ensembl" id="ENSACUP00000020605.1"/>
    </source>
</evidence>
<dbReference type="Gene3D" id="1.20.5.170">
    <property type="match status" value="1"/>
</dbReference>
<evidence type="ECO:0000256" key="2">
    <source>
        <dbReference type="ARBA" id="ARBA00023054"/>
    </source>
</evidence>
<dbReference type="AlphaFoldDB" id="A0A663N6S2"/>
<dbReference type="GO" id="GO:0045109">
    <property type="term" value="P:intermediate filament organization"/>
    <property type="evidence" value="ECO:0007669"/>
    <property type="project" value="TreeGrafter"/>
</dbReference>
<feature type="coiled-coil region" evidence="3">
    <location>
        <begin position="53"/>
        <end position="87"/>
    </location>
</feature>
<dbReference type="GO" id="GO:0031424">
    <property type="term" value="P:keratinization"/>
    <property type="evidence" value="ECO:0007669"/>
    <property type="project" value="TreeGrafter"/>
</dbReference>
<dbReference type="GO" id="GO:0030280">
    <property type="term" value="F:structural constituent of skin epidermis"/>
    <property type="evidence" value="ECO:0007669"/>
    <property type="project" value="TreeGrafter"/>
</dbReference>
<keyword evidence="1" id="KW-0403">Intermediate filament</keyword>
<dbReference type="FunFam" id="1.20.5.170:FF:000004">
    <property type="entry name" value="Keratin, type II cytoskeletal 5"/>
    <property type="match status" value="1"/>
</dbReference>
<dbReference type="InterPro" id="IPR039008">
    <property type="entry name" value="IF_rod_dom"/>
</dbReference>
<protein>
    <recommendedName>
        <fullName evidence="4">IF rod domain-containing protein</fullName>
    </recommendedName>
</protein>
<sequence>MSVLCSAHQYQDLQNLWINQRERETEMFCLCHLQNASLQETVKDAEQRGSSAIKDGQQKLQELENALQQAKDDLTRLLHDYQELLNVKLALDIEIAMYRSLLEEEETRWVPLQPCAGCVRSLGVLGRDKEAGKGLLSPSGSGRLCSGESCRAAKNLGNSAHPQARCWPGVRMSAGPPCSRNTWI</sequence>
<keyword evidence="2 3" id="KW-0175">Coiled coil</keyword>